<feature type="compositionally biased region" description="Low complexity" evidence="1">
    <location>
        <begin position="136"/>
        <end position="150"/>
    </location>
</feature>
<protein>
    <submittedName>
        <fullName evidence="2">Uncharacterized protein</fullName>
    </submittedName>
</protein>
<organism evidence="2 3">
    <name type="scientific">Macrolepiota fuliginosa MF-IS2</name>
    <dbReference type="NCBI Taxonomy" id="1400762"/>
    <lineage>
        <taxon>Eukaryota</taxon>
        <taxon>Fungi</taxon>
        <taxon>Dikarya</taxon>
        <taxon>Basidiomycota</taxon>
        <taxon>Agaricomycotina</taxon>
        <taxon>Agaricomycetes</taxon>
        <taxon>Agaricomycetidae</taxon>
        <taxon>Agaricales</taxon>
        <taxon>Agaricineae</taxon>
        <taxon>Agaricaceae</taxon>
        <taxon>Macrolepiota</taxon>
    </lineage>
</organism>
<sequence length="173" mass="19288">MMFRTTHLSQSPWRCLAIQHRKGLNLILKPFKIACPAYIHNMQKGEGLCTTSSRHLSSNLQLKYVPNLISLPDARSIEQPSQADNLIPFVEIISESFWAQEQYSMSVRSPFSWKPCSSREQKNFASKSAVLKKFHSSGSGAAPQGPSPVATTTKRGNVADKMSSQSLQGDWTF</sequence>
<name>A0A9P5X240_9AGAR</name>
<gene>
    <name evidence="2" type="ORF">P691DRAFT_810411</name>
</gene>
<proteinExistence type="predicted"/>
<keyword evidence="3" id="KW-1185">Reference proteome</keyword>
<reference evidence="2" key="1">
    <citation type="submission" date="2020-11" db="EMBL/GenBank/DDBJ databases">
        <authorList>
            <consortium name="DOE Joint Genome Institute"/>
            <person name="Ahrendt S."/>
            <person name="Riley R."/>
            <person name="Andreopoulos W."/>
            <person name="Labutti K."/>
            <person name="Pangilinan J."/>
            <person name="Ruiz-Duenas F.J."/>
            <person name="Barrasa J.M."/>
            <person name="Sanchez-Garcia M."/>
            <person name="Camarero S."/>
            <person name="Miyauchi S."/>
            <person name="Serrano A."/>
            <person name="Linde D."/>
            <person name="Babiker R."/>
            <person name="Drula E."/>
            <person name="Ayuso-Fernandez I."/>
            <person name="Pacheco R."/>
            <person name="Padilla G."/>
            <person name="Ferreira P."/>
            <person name="Barriuso J."/>
            <person name="Kellner H."/>
            <person name="Castanera R."/>
            <person name="Alfaro M."/>
            <person name="Ramirez L."/>
            <person name="Pisabarro A.G."/>
            <person name="Kuo A."/>
            <person name="Tritt A."/>
            <person name="Lipzen A."/>
            <person name="He G."/>
            <person name="Yan M."/>
            <person name="Ng V."/>
            <person name="Cullen D."/>
            <person name="Martin F."/>
            <person name="Rosso M.-N."/>
            <person name="Henrissat B."/>
            <person name="Hibbett D."/>
            <person name="Martinez A.T."/>
            <person name="Grigoriev I.V."/>
        </authorList>
    </citation>
    <scope>NUCLEOTIDE SEQUENCE</scope>
    <source>
        <strain evidence="2">MF-IS2</strain>
    </source>
</reference>
<dbReference type="EMBL" id="MU151601">
    <property type="protein sequence ID" value="KAF9442590.1"/>
    <property type="molecule type" value="Genomic_DNA"/>
</dbReference>
<evidence type="ECO:0000313" key="2">
    <source>
        <dbReference type="EMBL" id="KAF9442590.1"/>
    </source>
</evidence>
<dbReference type="AlphaFoldDB" id="A0A9P5X240"/>
<evidence type="ECO:0000256" key="1">
    <source>
        <dbReference type="SAM" id="MobiDB-lite"/>
    </source>
</evidence>
<comment type="caution">
    <text evidence="2">The sequence shown here is derived from an EMBL/GenBank/DDBJ whole genome shotgun (WGS) entry which is preliminary data.</text>
</comment>
<accession>A0A9P5X240</accession>
<feature type="compositionally biased region" description="Polar residues" evidence="1">
    <location>
        <begin position="162"/>
        <end position="173"/>
    </location>
</feature>
<evidence type="ECO:0000313" key="3">
    <source>
        <dbReference type="Proteomes" id="UP000807342"/>
    </source>
</evidence>
<dbReference type="Proteomes" id="UP000807342">
    <property type="component" value="Unassembled WGS sequence"/>
</dbReference>
<feature type="region of interest" description="Disordered" evidence="1">
    <location>
        <begin position="135"/>
        <end position="173"/>
    </location>
</feature>